<feature type="compositionally biased region" description="Low complexity" evidence="1">
    <location>
        <begin position="76"/>
        <end position="85"/>
    </location>
</feature>
<dbReference type="OrthoDB" id="1932806at2759"/>
<proteinExistence type="predicted"/>
<keyword evidence="3" id="KW-1185">Reference proteome</keyword>
<feature type="compositionally biased region" description="Low complexity" evidence="1">
    <location>
        <begin position="14"/>
        <end position="25"/>
    </location>
</feature>
<dbReference type="AlphaFoldDB" id="S8DR34"/>
<organism evidence="2 3">
    <name type="scientific">Genlisea aurea</name>
    <dbReference type="NCBI Taxonomy" id="192259"/>
    <lineage>
        <taxon>Eukaryota</taxon>
        <taxon>Viridiplantae</taxon>
        <taxon>Streptophyta</taxon>
        <taxon>Embryophyta</taxon>
        <taxon>Tracheophyta</taxon>
        <taxon>Spermatophyta</taxon>
        <taxon>Magnoliopsida</taxon>
        <taxon>eudicotyledons</taxon>
        <taxon>Gunneridae</taxon>
        <taxon>Pentapetalae</taxon>
        <taxon>asterids</taxon>
        <taxon>lamiids</taxon>
        <taxon>Lamiales</taxon>
        <taxon>Lentibulariaceae</taxon>
        <taxon>Genlisea</taxon>
    </lineage>
</organism>
<feature type="compositionally biased region" description="Basic residues" evidence="1">
    <location>
        <begin position="201"/>
        <end position="211"/>
    </location>
</feature>
<dbReference type="PANTHER" id="PTHR47911">
    <property type="entry name" value="HYDROXYPROLINE-RICH GLYCOPROTEIN-LIKE"/>
    <property type="match status" value="1"/>
</dbReference>
<feature type="compositionally biased region" description="Basic and acidic residues" evidence="1">
    <location>
        <begin position="171"/>
        <end position="193"/>
    </location>
</feature>
<dbReference type="EMBL" id="AUSU01004158">
    <property type="protein sequence ID" value="EPS65553.1"/>
    <property type="molecule type" value="Genomic_DNA"/>
</dbReference>
<feature type="compositionally biased region" description="Pro residues" evidence="1">
    <location>
        <begin position="108"/>
        <end position="117"/>
    </location>
</feature>
<evidence type="ECO:0000256" key="1">
    <source>
        <dbReference type="SAM" id="MobiDB-lite"/>
    </source>
</evidence>
<sequence>MRRSFGRVPSCVIGPSNSAALSTSSSGGGGRGRGSPAPNTFASNKPSGSVELGNSKIDDSPTTAPPYGRGRGRIQPLPSSPLLPSFASIVSNDSGAPPIGGGRGKIPTRPPLPPPPRDTAALDDILTNLSGMGRGTPGKPPPQTLKPTPINRHIRQPQPRPSTALSPDQQLSKEEKLKKAVEILSRGDPDRGPIRSPTGRGRGRGRGRGGRGGRFSGRGRGREADAAIESDEELPGMFGDPADEQKVAEKLGVEVMNKITEGMEEMSSRVLPSLIDDAYVDAYHTNLLLECEPEYFMEDFGTNPDIDDKPPIPLREAFEKMKPFLMQHIGIETQEEWEQIIEETMESVPRWKKIIDHYAGPDRVTALQQIGELERVAGTLPATAPASVKRFTERAVLSLKSNPGWGFKKKCQFMDKVVMEVSQQYK</sequence>
<accession>S8DR34</accession>
<reference evidence="2 3" key="1">
    <citation type="journal article" date="2013" name="BMC Genomics">
        <title>The miniature genome of a carnivorous plant Genlisea aurea contains a low number of genes and short non-coding sequences.</title>
        <authorList>
            <person name="Leushkin E.V."/>
            <person name="Sutormin R.A."/>
            <person name="Nabieva E.R."/>
            <person name="Penin A.A."/>
            <person name="Kondrashov A.S."/>
            <person name="Logacheva M.D."/>
        </authorList>
    </citation>
    <scope>NUCLEOTIDE SEQUENCE [LARGE SCALE GENOMIC DNA]</scope>
</reference>
<evidence type="ECO:0000313" key="2">
    <source>
        <dbReference type="EMBL" id="EPS65553.1"/>
    </source>
</evidence>
<name>S8DR34_9LAMI</name>
<dbReference type="Proteomes" id="UP000015453">
    <property type="component" value="Unassembled WGS sequence"/>
</dbReference>
<evidence type="ECO:0008006" key="4">
    <source>
        <dbReference type="Google" id="ProtNLM"/>
    </source>
</evidence>
<comment type="caution">
    <text evidence="2">The sequence shown here is derived from an EMBL/GenBank/DDBJ whole genome shotgun (WGS) entry which is preliminary data.</text>
</comment>
<dbReference type="PANTHER" id="PTHR47911:SF1">
    <property type="entry name" value="OS06G0664400 PROTEIN"/>
    <property type="match status" value="1"/>
</dbReference>
<feature type="region of interest" description="Disordered" evidence="1">
    <location>
        <begin position="1"/>
        <end position="241"/>
    </location>
</feature>
<gene>
    <name evidence="2" type="ORF">M569_09226</name>
</gene>
<protein>
    <recommendedName>
        <fullName evidence="4">Hydroxyproline-rich glycoprotein family protein</fullName>
    </recommendedName>
</protein>
<feature type="compositionally biased region" description="Polar residues" evidence="1">
    <location>
        <begin position="161"/>
        <end position="170"/>
    </location>
</feature>
<evidence type="ECO:0000313" key="3">
    <source>
        <dbReference type="Proteomes" id="UP000015453"/>
    </source>
</evidence>